<name>A0A8T9T2U2_9BACT</name>
<reference evidence="1 2" key="1">
    <citation type="submission" date="2022-04" db="EMBL/GenBank/DDBJ databases">
        <title>Hymenobacter sp. isolated from the air.</title>
        <authorList>
            <person name="Won M."/>
            <person name="Lee C.-M."/>
            <person name="Woen H.-Y."/>
            <person name="Kwon S.-W."/>
        </authorList>
    </citation>
    <scope>NUCLEOTIDE SEQUENCE [LARGE SCALE GENOMIC DNA]</scope>
    <source>
        <strain evidence="2">5413 J-13</strain>
    </source>
</reference>
<protein>
    <recommendedName>
        <fullName evidence="3">STAS/SEC14 domain-containing protein</fullName>
    </recommendedName>
</protein>
<dbReference type="Proteomes" id="UP000829925">
    <property type="component" value="Chromosome"/>
</dbReference>
<keyword evidence="2" id="KW-1185">Reference proteome</keyword>
<organism evidence="1 2">
    <name type="scientific">Hymenobacter aerilatus</name>
    <dbReference type="NCBI Taxonomy" id="2932251"/>
    <lineage>
        <taxon>Bacteria</taxon>
        <taxon>Pseudomonadati</taxon>
        <taxon>Bacteroidota</taxon>
        <taxon>Cytophagia</taxon>
        <taxon>Cytophagales</taxon>
        <taxon>Hymenobacteraceae</taxon>
        <taxon>Hymenobacter</taxon>
    </lineage>
</organism>
<accession>A0A8T9T2U2</accession>
<evidence type="ECO:0000313" key="1">
    <source>
        <dbReference type="EMBL" id="UOR07494.1"/>
    </source>
</evidence>
<dbReference type="EMBL" id="CP095053">
    <property type="protein sequence ID" value="UOR07494.1"/>
    <property type="molecule type" value="Genomic_DNA"/>
</dbReference>
<evidence type="ECO:0000313" key="2">
    <source>
        <dbReference type="Proteomes" id="UP000829925"/>
    </source>
</evidence>
<evidence type="ECO:0008006" key="3">
    <source>
        <dbReference type="Google" id="ProtNLM"/>
    </source>
</evidence>
<gene>
    <name evidence="1" type="ORF">MUN82_10445</name>
</gene>
<dbReference type="KEGG" id="haei:MUN82_10445"/>
<proteinExistence type="predicted"/>
<sequence>MHLQLLATTPVLSVFHDAKNDWLYLDWQGNLTLCLVQESCAAVAQCFRQKSYARVLNDNTSVTGLSPEVASWLATECLPRMKLSPIEYLAWTYPPTIDTQSWINIALYQIDGPVVVMFDDVESAYAWLREVKFRFPKMLAAQRSYPELSRKMCS</sequence>
<dbReference type="RefSeq" id="WP_245097296.1">
    <property type="nucleotide sequence ID" value="NZ_CP095053.1"/>
</dbReference>
<dbReference type="AlphaFoldDB" id="A0A8T9T2U2"/>